<gene>
    <name evidence="1" type="ORF">BpHYR1_050806</name>
</gene>
<comment type="caution">
    <text evidence="1">The sequence shown here is derived from an EMBL/GenBank/DDBJ whole genome shotgun (WGS) entry which is preliminary data.</text>
</comment>
<keyword evidence="2" id="KW-1185">Reference proteome</keyword>
<protein>
    <submittedName>
        <fullName evidence="1">Uncharacterized protein</fullName>
    </submittedName>
</protein>
<dbReference type="AlphaFoldDB" id="A0A3M7T7T6"/>
<accession>A0A3M7T7T6</accession>
<reference evidence="1 2" key="1">
    <citation type="journal article" date="2018" name="Sci. Rep.">
        <title>Genomic signatures of local adaptation to the degree of environmental predictability in rotifers.</title>
        <authorList>
            <person name="Franch-Gras L."/>
            <person name="Hahn C."/>
            <person name="Garcia-Roger E.M."/>
            <person name="Carmona M.J."/>
            <person name="Serra M."/>
            <person name="Gomez A."/>
        </authorList>
    </citation>
    <scope>NUCLEOTIDE SEQUENCE [LARGE SCALE GENOMIC DNA]</scope>
    <source>
        <strain evidence="1">HYR1</strain>
    </source>
</reference>
<evidence type="ECO:0000313" key="1">
    <source>
        <dbReference type="EMBL" id="RNA43999.1"/>
    </source>
</evidence>
<proteinExistence type="predicted"/>
<name>A0A3M7T7T6_BRAPC</name>
<dbReference type="EMBL" id="REGN01000165">
    <property type="protein sequence ID" value="RNA43999.1"/>
    <property type="molecule type" value="Genomic_DNA"/>
</dbReference>
<sequence>MGLIQKTIIKFRFHSACVCMMDLNEPSLIKSDEAIGTTNMVIDRKMAYFKYLPSRLVNNSNFSAKFRDMSLKTPNLHSKRQGFASRRDFSKSHEKTECFLSLFLQTLFSILT</sequence>
<evidence type="ECO:0000313" key="2">
    <source>
        <dbReference type="Proteomes" id="UP000276133"/>
    </source>
</evidence>
<dbReference type="Proteomes" id="UP000276133">
    <property type="component" value="Unassembled WGS sequence"/>
</dbReference>
<dbReference type="OrthoDB" id="10529707at2759"/>
<organism evidence="1 2">
    <name type="scientific">Brachionus plicatilis</name>
    <name type="common">Marine rotifer</name>
    <name type="synonym">Brachionus muelleri</name>
    <dbReference type="NCBI Taxonomy" id="10195"/>
    <lineage>
        <taxon>Eukaryota</taxon>
        <taxon>Metazoa</taxon>
        <taxon>Spiralia</taxon>
        <taxon>Gnathifera</taxon>
        <taxon>Rotifera</taxon>
        <taxon>Eurotatoria</taxon>
        <taxon>Monogononta</taxon>
        <taxon>Pseudotrocha</taxon>
        <taxon>Ploima</taxon>
        <taxon>Brachionidae</taxon>
        <taxon>Brachionus</taxon>
    </lineage>
</organism>